<dbReference type="AlphaFoldDB" id="A0A7W7LSV0"/>
<protein>
    <submittedName>
        <fullName evidence="2">Uncharacterized membrane protein (DUF441 family)</fullName>
    </submittedName>
</protein>
<keyword evidence="1" id="KW-0812">Transmembrane</keyword>
<gene>
    <name evidence="2" type="ORF">FHS39_004683</name>
</gene>
<dbReference type="RefSeq" id="WP_184351374.1">
    <property type="nucleotide sequence ID" value="NZ_JACHJH010000008.1"/>
</dbReference>
<keyword evidence="3" id="KW-1185">Reference proteome</keyword>
<reference evidence="2 3" key="1">
    <citation type="submission" date="2020-08" db="EMBL/GenBank/DDBJ databases">
        <title>Genomic Encyclopedia of Type Strains, Phase III (KMG-III): the genomes of soil and plant-associated and newly described type strains.</title>
        <authorList>
            <person name="Whitman W."/>
        </authorList>
    </citation>
    <scope>NUCLEOTIDE SEQUENCE [LARGE SCALE GENOMIC DNA]</scope>
    <source>
        <strain evidence="2 3">CECT 3266</strain>
    </source>
</reference>
<proteinExistence type="predicted"/>
<evidence type="ECO:0000313" key="3">
    <source>
        <dbReference type="Proteomes" id="UP000556084"/>
    </source>
</evidence>
<organism evidence="2 3">
    <name type="scientific">Streptomyces olivoverticillatus</name>
    <dbReference type="NCBI Taxonomy" id="66427"/>
    <lineage>
        <taxon>Bacteria</taxon>
        <taxon>Bacillati</taxon>
        <taxon>Actinomycetota</taxon>
        <taxon>Actinomycetes</taxon>
        <taxon>Kitasatosporales</taxon>
        <taxon>Streptomycetaceae</taxon>
        <taxon>Streptomyces</taxon>
    </lineage>
</organism>
<keyword evidence="1" id="KW-0472">Membrane</keyword>
<feature type="transmembrane region" description="Helical" evidence="1">
    <location>
        <begin position="127"/>
        <end position="148"/>
    </location>
</feature>
<dbReference type="Proteomes" id="UP000556084">
    <property type="component" value="Unassembled WGS sequence"/>
</dbReference>
<feature type="transmembrane region" description="Helical" evidence="1">
    <location>
        <begin position="190"/>
        <end position="208"/>
    </location>
</feature>
<name>A0A7W7LSV0_9ACTN</name>
<sequence length="328" mass="33096">MTRTGARAHAVRRLLIALAPHALACAVFLAVFMARRDQLPDPLATHFAGAGHADGFTTAGAFLYQGLALMAVPGVLLAALAYALDARPGRAATAVGYGVAGFLGSMLTSVVLGNAHAGSAERAHLALWEPAAALAVGAAAGAVGWLLAGRGLPPRDEAPVPPGPAAPSLTLGKGESAAWTRSVASRPLRIAGLALLAAGGALVPLVGWGAGVSLFAGGPLVLLLSGARVTVDRHGLTANVPGLPRPRLRIPLARIETATSRHVDPLRDLGGWGYRAVPGRSGLAFRSGEALVARLTTGSEFVITVDDAATAAALLNALADRDHAETGA</sequence>
<accession>A0A7W7LSV0</accession>
<feature type="transmembrane region" description="Helical" evidence="1">
    <location>
        <begin position="60"/>
        <end position="82"/>
    </location>
</feature>
<keyword evidence="1" id="KW-1133">Transmembrane helix</keyword>
<dbReference type="EMBL" id="JACHJH010000008">
    <property type="protein sequence ID" value="MBB4895604.1"/>
    <property type="molecule type" value="Genomic_DNA"/>
</dbReference>
<evidence type="ECO:0000313" key="2">
    <source>
        <dbReference type="EMBL" id="MBB4895604.1"/>
    </source>
</evidence>
<evidence type="ECO:0000256" key="1">
    <source>
        <dbReference type="SAM" id="Phobius"/>
    </source>
</evidence>
<feature type="transmembrane region" description="Helical" evidence="1">
    <location>
        <begin position="94"/>
        <end position="115"/>
    </location>
</feature>
<comment type="caution">
    <text evidence="2">The sequence shown here is derived from an EMBL/GenBank/DDBJ whole genome shotgun (WGS) entry which is preliminary data.</text>
</comment>